<gene>
    <name evidence="2" type="ORF">HMPREF1650_05605</name>
</gene>
<reference evidence="2 3" key="1">
    <citation type="submission" date="2014-07" db="EMBL/GenBank/DDBJ databases">
        <authorList>
            <person name="McCorrison J."/>
            <person name="Sanka R."/>
            <person name="Torralba M."/>
            <person name="Gillis M."/>
            <person name="Haft D.H."/>
            <person name="Methe B."/>
            <person name="Sutton G."/>
            <person name="Nelson K.E."/>
        </authorList>
    </citation>
    <scope>NUCLEOTIDE SEQUENCE [LARGE SCALE GENOMIC DNA]</scope>
    <source>
        <strain evidence="2 3">DNF00450</strain>
    </source>
</reference>
<protein>
    <submittedName>
        <fullName evidence="2">Uncharacterized protein</fullName>
    </submittedName>
</protein>
<organism evidence="2 3">
    <name type="scientific">Corynebacterium freneyi DNF00450</name>
    <dbReference type="NCBI Taxonomy" id="1287475"/>
    <lineage>
        <taxon>Bacteria</taxon>
        <taxon>Bacillati</taxon>
        <taxon>Actinomycetota</taxon>
        <taxon>Actinomycetes</taxon>
        <taxon>Mycobacteriales</taxon>
        <taxon>Corynebacteriaceae</taxon>
        <taxon>Corynebacterium</taxon>
    </lineage>
</organism>
<dbReference type="Proteomes" id="UP000029548">
    <property type="component" value="Unassembled WGS sequence"/>
</dbReference>
<comment type="caution">
    <text evidence="2">The sequence shown here is derived from an EMBL/GenBank/DDBJ whole genome shotgun (WGS) entry which is preliminary data.</text>
</comment>
<accession>A0A095ZES8</accession>
<proteinExistence type="predicted"/>
<evidence type="ECO:0000313" key="3">
    <source>
        <dbReference type="Proteomes" id="UP000029548"/>
    </source>
</evidence>
<feature type="compositionally biased region" description="Gly residues" evidence="1">
    <location>
        <begin position="71"/>
        <end position="81"/>
    </location>
</feature>
<dbReference type="EMBL" id="JRNE01000042">
    <property type="protein sequence ID" value="KGF17167.1"/>
    <property type="molecule type" value="Genomic_DNA"/>
</dbReference>
<dbReference type="RefSeq" id="WP_035121693.1">
    <property type="nucleotide sequence ID" value="NZ_JRNE01000042.1"/>
</dbReference>
<feature type="region of interest" description="Disordered" evidence="1">
    <location>
        <begin position="66"/>
        <end position="87"/>
    </location>
</feature>
<dbReference type="AlphaFoldDB" id="A0A095ZES8"/>
<evidence type="ECO:0000256" key="1">
    <source>
        <dbReference type="SAM" id="MobiDB-lite"/>
    </source>
</evidence>
<sequence>MSSGTGMPGGTAGGLTAEDLVSVIDVLVELLPEYDGVRIVRPWALAAAGAAAGGMIGAVDVHRDLGDVGPRPGGARGGGHPPGDDRLEDRARAQAETIRRLKPLDRGNDAFAVTAVLVHARLAGTHMSFDRAAAIAGVRDPARRMR</sequence>
<evidence type="ECO:0000313" key="2">
    <source>
        <dbReference type="EMBL" id="KGF17167.1"/>
    </source>
</evidence>
<name>A0A095ZES8_9CORY</name>